<sequence length="742" mass="83177">MPVPVVTRTPRHAQDAQNANDSLEFTRRVQERRIVDEDREEYELLSPDQADLEESLERALFALHSSSSQVPATIEEAQRRDRLRLRLERELSQLRSHLALSSGKLEETAAENSRLEHEMMMLRQKIQQTMARNARRDCGDGTSKTRHIESEMLRVQALLEDLQNRRLHLSQQIHKLTMSNSEEKRLYGLHSSSPLSLSSSYHSSTGASRHRSHTTWLETDLDLMITRDIGVDMPDSPLLDPDSMDIYRRGMGYDSESPYMSGMYGRTGLPSSDGEGSRREFSGIRRHTMDSSYSRRLEPDEAMYAVENPMALSSGELRDRAFYGVGYDRNSATNKPDGQEQAGIGGLRLDDSDDADERMKRFYGLLPKEKSLEPKTVRIVKRESTERRKDRTYSSSSGKKLGGDSPLSHVLEDELESDSGEQTSEPELDSESSPVHVPLASSISMTKAVPVTTSALPSYQERTASLPRNYGRDSEWGDRPNKRATQTGATATKTSVASNVSASSSSRPSNLPLKPKSAWKSKVETSPAQSARDQLFGNSPPVSPSKPQSPSSPVFKSAAAQEIIKEIVSEAEKYRRAVPKEKRRHGARSRDDCDMARALRPRNHPDVVKSTLSTRDLRINETTIDSIFGAPSKIHIPERYVPDEDDAKDVSPEERRRREDKALSIRRMLTESSTSLAADAPQDQPSQWAKGGADSDNGGEFVAKAKERKEREHILAMNQILARQVMEKSRLVAGELYAFPIL</sequence>
<feature type="compositionally biased region" description="Low complexity" evidence="2">
    <location>
        <begin position="490"/>
        <end position="516"/>
    </location>
</feature>
<dbReference type="EMBL" id="JQDR03011722">
    <property type="protein sequence ID" value="KAA0192323.1"/>
    <property type="molecule type" value="Genomic_DNA"/>
</dbReference>
<dbReference type="PANTHER" id="PTHR12752:SF9">
    <property type="entry name" value="KRAMER, ISOFORM I"/>
    <property type="match status" value="1"/>
</dbReference>
<feature type="compositionally biased region" description="Polar residues" evidence="2">
    <location>
        <begin position="441"/>
        <end position="463"/>
    </location>
</feature>
<feature type="region of interest" description="Disordered" evidence="2">
    <location>
        <begin position="638"/>
        <end position="698"/>
    </location>
</feature>
<feature type="region of interest" description="Disordered" evidence="2">
    <location>
        <begin position="374"/>
        <end position="558"/>
    </location>
</feature>
<feature type="region of interest" description="Disordered" evidence="2">
    <location>
        <begin position="574"/>
        <end position="598"/>
    </location>
</feature>
<feature type="compositionally biased region" description="Low complexity" evidence="2">
    <location>
        <begin position="191"/>
        <end position="204"/>
    </location>
</feature>
<feature type="coiled-coil region" evidence="1">
    <location>
        <begin position="105"/>
        <end position="179"/>
    </location>
</feature>
<feature type="compositionally biased region" description="Low complexity" evidence="2">
    <location>
        <begin position="394"/>
        <end position="408"/>
    </location>
</feature>
<protein>
    <recommendedName>
        <fullName evidence="3">Pleckstrin homology domain-containing protein</fullName>
    </recommendedName>
</protein>
<feature type="domain" description="Pleckstrin homology" evidence="3">
    <location>
        <begin position="32"/>
        <end position="162"/>
    </location>
</feature>
<feature type="compositionally biased region" description="Low complexity" evidence="2">
    <location>
        <begin position="545"/>
        <end position="557"/>
    </location>
</feature>
<reference evidence="4" key="1">
    <citation type="submission" date="2014-08" db="EMBL/GenBank/DDBJ databases">
        <authorList>
            <person name="Murali S."/>
            <person name="Richards S."/>
            <person name="Bandaranaike D."/>
            <person name="Bellair M."/>
            <person name="Blankenburg K."/>
            <person name="Chao H."/>
            <person name="Dinh H."/>
            <person name="Doddapaneni H."/>
            <person name="Dugan-Rocha S."/>
            <person name="Elkadiri S."/>
            <person name="Gnanaolivu R."/>
            <person name="Hughes D."/>
            <person name="Lee S."/>
            <person name="Li M."/>
            <person name="Ming W."/>
            <person name="Munidasa M."/>
            <person name="Muniz J."/>
            <person name="Nguyen L."/>
            <person name="Osuji N."/>
            <person name="Pu L.-L."/>
            <person name="Puazo M."/>
            <person name="Skinner E."/>
            <person name="Qu C."/>
            <person name="Quiroz J."/>
            <person name="Raj R."/>
            <person name="Weissenberger G."/>
            <person name="Xin Y."/>
            <person name="Zou X."/>
            <person name="Han Y."/>
            <person name="Worley K."/>
            <person name="Muzny D."/>
            <person name="Gibbs R."/>
        </authorList>
    </citation>
    <scope>NUCLEOTIDE SEQUENCE</scope>
    <source>
        <strain evidence="4">HAZT.00-mixed</strain>
        <tissue evidence="4">Whole organism</tissue>
    </source>
</reference>
<evidence type="ECO:0000259" key="3">
    <source>
        <dbReference type="Pfam" id="PF25541"/>
    </source>
</evidence>
<feature type="compositionally biased region" description="Basic and acidic residues" evidence="2">
    <location>
        <begin position="374"/>
        <end position="392"/>
    </location>
</feature>
<dbReference type="AlphaFoldDB" id="A0A6A0GXS7"/>
<keyword evidence="1" id="KW-0175">Coiled coil</keyword>
<feature type="compositionally biased region" description="Acidic residues" evidence="2">
    <location>
        <begin position="413"/>
        <end position="430"/>
    </location>
</feature>
<evidence type="ECO:0000256" key="2">
    <source>
        <dbReference type="SAM" id="MobiDB-lite"/>
    </source>
</evidence>
<feature type="compositionally biased region" description="Basic and acidic residues" evidence="2">
    <location>
        <begin position="470"/>
        <end position="481"/>
    </location>
</feature>
<feature type="compositionally biased region" description="Basic and acidic residues" evidence="2">
    <location>
        <begin position="588"/>
        <end position="598"/>
    </location>
</feature>
<gene>
    <name evidence="4" type="ORF">HAZT_HAZT004422</name>
</gene>
<dbReference type="PANTHER" id="PTHR12752">
    <property type="entry name" value="PHOSPHOINOSITOL 3-PHOSPHATE-BINDING PROTEIN"/>
    <property type="match status" value="1"/>
</dbReference>
<accession>A0A6A0GXS7</accession>
<feature type="region of interest" description="Disordered" evidence="2">
    <location>
        <begin position="1"/>
        <end position="21"/>
    </location>
</feature>
<organism evidence="4">
    <name type="scientific">Hyalella azteca</name>
    <name type="common">Amphipod</name>
    <dbReference type="NCBI Taxonomy" id="294128"/>
    <lineage>
        <taxon>Eukaryota</taxon>
        <taxon>Metazoa</taxon>
        <taxon>Ecdysozoa</taxon>
        <taxon>Arthropoda</taxon>
        <taxon>Crustacea</taxon>
        <taxon>Multicrustacea</taxon>
        <taxon>Malacostraca</taxon>
        <taxon>Eumalacostraca</taxon>
        <taxon>Peracarida</taxon>
        <taxon>Amphipoda</taxon>
        <taxon>Senticaudata</taxon>
        <taxon>Talitrida</taxon>
        <taxon>Talitroidea</taxon>
        <taxon>Hyalellidae</taxon>
        <taxon>Hyalella</taxon>
    </lineage>
</organism>
<evidence type="ECO:0000313" key="4">
    <source>
        <dbReference type="EMBL" id="KAA0192323.1"/>
    </source>
</evidence>
<dbReference type="InterPro" id="IPR057971">
    <property type="entry name" value="PKHA4-7_TBCA"/>
</dbReference>
<name>A0A6A0GXS7_HYAAZ</name>
<dbReference type="Proteomes" id="UP000711488">
    <property type="component" value="Unassembled WGS sequence"/>
</dbReference>
<feature type="region of interest" description="Disordered" evidence="2">
    <location>
        <begin position="191"/>
        <end position="212"/>
    </location>
</feature>
<feature type="compositionally biased region" description="Basic and acidic residues" evidence="2">
    <location>
        <begin position="638"/>
        <end position="663"/>
    </location>
</feature>
<dbReference type="Pfam" id="PF25541">
    <property type="entry name" value="TBCA_PH"/>
    <property type="match status" value="1"/>
</dbReference>
<evidence type="ECO:0000256" key="1">
    <source>
        <dbReference type="SAM" id="Coils"/>
    </source>
</evidence>
<proteinExistence type="predicted"/>
<comment type="caution">
    <text evidence="4">The sequence shown here is derived from an EMBL/GenBank/DDBJ whole genome shotgun (WGS) entry which is preliminary data.</text>
</comment>
<feature type="region of interest" description="Disordered" evidence="2">
    <location>
        <begin position="328"/>
        <end position="352"/>
    </location>
</feature>
<reference evidence="4" key="3">
    <citation type="submission" date="2019-06" db="EMBL/GenBank/DDBJ databases">
        <authorList>
            <person name="Poynton C."/>
            <person name="Hasenbein S."/>
            <person name="Benoit J.B."/>
            <person name="Sepulveda M.S."/>
            <person name="Poelchau M.F."/>
            <person name="Murali S.C."/>
            <person name="Chen S."/>
            <person name="Glastad K.M."/>
            <person name="Werren J.H."/>
            <person name="Vineis J.H."/>
            <person name="Bowen J.L."/>
            <person name="Friedrich M."/>
            <person name="Jones J."/>
            <person name="Robertson H.M."/>
            <person name="Feyereisen R."/>
            <person name="Mechler-Hickson A."/>
            <person name="Mathers N."/>
            <person name="Lee C.E."/>
            <person name="Colbourne J.K."/>
            <person name="Biales A."/>
            <person name="Johnston J.S."/>
            <person name="Wellborn G.A."/>
            <person name="Rosendale A.J."/>
            <person name="Cridge A.G."/>
            <person name="Munoz-Torres M.C."/>
            <person name="Bain P.A."/>
            <person name="Manny A.R."/>
            <person name="Major K.M."/>
            <person name="Lambert F.N."/>
            <person name="Vulpe C.D."/>
            <person name="Tuck P."/>
            <person name="Blalock B.J."/>
            <person name="Lin Y.-Y."/>
            <person name="Smith M.E."/>
            <person name="Ochoa-Acuna H."/>
            <person name="Chen M.-J.M."/>
            <person name="Childers C.P."/>
            <person name="Qu J."/>
            <person name="Dugan S."/>
            <person name="Lee S.L."/>
            <person name="Chao H."/>
            <person name="Dinh H."/>
            <person name="Han Y."/>
            <person name="Doddapaneni H."/>
            <person name="Worley K.C."/>
            <person name="Muzny D.M."/>
            <person name="Gibbs R.A."/>
            <person name="Richards S."/>
        </authorList>
    </citation>
    <scope>NUCLEOTIDE SEQUENCE</scope>
    <source>
        <strain evidence="4">HAZT.00-mixed</strain>
        <tissue evidence="4">Whole organism</tissue>
    </source>
</reference>
<reference evidence="4" key="2">
    <citation type="journal article" date="2018" name="Environ. Sci. Technol.">
        <title>The Toxicogenome of Hyalella azteca: A Model for Sediment Ecotoxicology and Evolutionary Toxicology.</title>
        <authorList>
            <person name="Poynton H.C."/>
            <person name="Hasenbein S."/>
            <person name="Benoit J.B."/>
            <person name="Sepulveda M.S."/>
            <person name="Poelchau M.F."/>
            <person name="Hughes D.S.T."/>
            <person name="Murali S.C."/>
            <person name="Chen S."/>
            <person name="Glastad K.M."/>
            <person name="Goodisman M.A.D."/>
            <person name="Werren J.H."/>
            <person name="Vineis J.H."/>
            <person name="Bowen J.L."/>
            <person name="Friedrich M."/>
            <person name="Jones J."/>
            <person name="Robertson H.M."/>
            <person name="Feyereisen R."/>
            <person name="Mechler-Hickson A."/>
            <person name="Mathers N."/>
            <person name="Lee C.E."/>
            <person name="Colbourne J.K."/>
            <person name="Biales A."/>
            <person name="Johnston J.S."/>
            <person name="Wellborn G.A."/>
            <person name="Rosendale A.J."/>
            <person name="Cridge A.G."/>
            <person name="Munoz-Torres M.C."/>
            <person name="Bain P.A."/>
            <person name="Manny A.R."/>
            <person name="Major K.M."/>
            <person name="Lambert F.N."/>
            <person name="Vulpe C.D."/>
            <person name="Tuck P."/>
            <person name="Blalock B.J."/>
            <person name="Lin Y.Y."/>
            <person name="Smith M.E."/>
            <person name="Ochoa-Acuna H."/>
            <person name="Chen M.M."/>
            <person name="Childers C.P."/>
            <person name="Qu J."/>
            <person name="Dugan S."/>
            <person name="Lee S.L."/>
            <person name="Chao H."/>
            <person name="Dinh H."/>
            <person name="Han Y."/>
            <person name="Doddapaneni H."/>
            <person name="Worley K.C."/>
            <person name="Muzny D.M."/>
            <person name="Gibbs R.A."/>
            <person name="Richards S."/>
        </authorList>
    </citation>
    <scope>NUCLEOTIDE SEQUENCE</scope>
    <source>
        <strain evidence="4">HAZT.00-mixed</strain>
        <tissue evidence="4">Whole organism</tissue>
    </source>
</reference>